<dbReference type="GO" id="GO:0046872">
    <property type="term" value="F:metal ion binding"/>
    <property type="evidence" value="ECO:0007669"/>
    <property type="project" value="UniProtKB-KW"/>
</dbReference>
<evidence type="ECO:0000259" key="3">
    <source>
        <dbReference type="Pfam" id="PF01557"/>
    </source>
</evidence>
<keyword evidence="5" id="KW-1185">Reference proteome</keyword>
<dbReference type="OMA" id="NCRKVIC"/>
<reference evidence="5" key="2">
    <citation type="submission" date="2010-04" db="EMBL/GenBank/DDBJ databases">
        <authorList>
            <person name="Buell R."/>
            <person name="Hamilton J."/>
            <person name="Hostetler J."/>
        </authorList>
    </citation>
    <scope>NUCLEOTIDE SEQUENCE [LARGE SCALE GENOMIC DNA]</scope>
    <source>
        <strain evidence="5">DAOM:BR144</strain>
    </source>
</reference>
<dbReference type="NCBIfam" id="NF007967">
    <property type="entry name" value="PRK10691.1"/>
    <property type="match status" value="1"/>
</dbReference>
<dbReference type="STRING" id="431595.K3X491"/>
<dbReference type="Proteomes" id="UP000019132">
    <property type="component" value="Unassembled WGS sequence"/>
</dbReference>
<dbReference type="eggNOG" id="KOG1535">
    <property type="taxonomic scope" value="Eukaryota"/>
</dbReference>
<dbReference type="PANTHER" id="PTHR11820:SF7">
    <property type="entry name" value="ACYLPYRUVASE FAHD1, MITOCHONDRIAL"/>
    <property type="match status" value="1"/>
</dbReference>
<dbReference type="GO" id="GO:0005739">
    <property type="term" value="C:mitochondrion"/>
    <property type="evidence" value="ECO:0007669"/>
    <property type="project" value="TreeGrafter"/>
</dbReference>
<evidence type="ECO:0000313" key="5">
    <source>
        <dbReference type="Proteomes" id="UP000019132"/>
    </source>
</evidence>
<proteinExistence type="inferred from homology"/>
<organism evidence="4 5">
    <name type="scientific">Globisporangium ultimum (strain ATCC 200006 / CBS 805.95 / DAOM BR144)</name>
    <name type="common">Pythium ultimum</name>
    <dbReference type="NCBI Taxonomy" id="431595"/>
    <lineage>
        <taxon>Eukaryota</taxon>
        <taxon>Sar</taxon>
        <taxon>Stramenopiles</taxon>
        <taxon>Oomycota</taxon>
        <taxon>Peronosporomycetes</taxon>
        <taxon>Pythiales</taxon>
        <taxon>Pythiaceae</taxon>
        <taxon>Globisporangium</taxon>
    </lineage>
</organism>
<dbReference type="VEuPathDB" id="FungiDB:PYU1_G012014"/>
<dbReference type="SUPFAM" id="SSF56529">
    <property type="entry name" value="FAH"/>
    <property type="match status" value="1"/>
</dbReference>
<dbReference type="FunFam" id="3.90.850.10:FF:000003">
    <property type="entry name" value="Fumarylacetoacetate hydrolase domain-containing 1"/>
    <property type="match status" value="1"/>
</dbReference>
<dbReference type="EnsemblProtists" id="PYU1_T012040">
    <property type="protein sequence ID" value="PYU1_T012040"/>
    <property type="gene ID" value="PYU1_G012014"/>
</dbReference>
<dbReference type="Gene3D" id="3.90.850.10">
    <property type="entry name" value="Fumarylacetoacetase-like, C-terminal domain"/>
    <property type="match status" value="1"/>
</dbReference>
<dbReference type="GO" id="GO:0019752">
    <property type="term" value="P:carboxylic acid metabolic process"/>
    <property type="evidence" value="ECO:0007669"/>
    <property type="project" value="UniProtKB-ARBA"/>
</dbReference>
<dbReference type="InterPro" id="IPR011234">
    <property type="entry name" value="Fumarylacetoacetase-like_C"/>
</dbReference>
<comment type="similarity">
    <text evidence="1">Belongs to the FAH family.</text>
</comment>
<name>K3X491_GLOUD</name>
<dbReference type="AlphaFoldDB" id="K3X491"/>
<reference evidence="5" key="1">
    <citation type="journal article" date="2010" name="Genome Biol.">
        <title>Genome sequence of the necrotrophic plant pathogen Pythium ultimum reveals original pathogenicity mechanisms and effector repertoire.</title>
        <authorList>
            <person name="Levesque C.A."/>
            <person name="Brouwer H."/>
            <person name="Cano L."/>
            <person name="Hamilton J.P."/>
            <person name="Holt C."/>
            <person name="Huitema E."/>
            <person name="Raffaele S."/>
            <person name="Robideau G.P."/>
            <person name="Thines M."/>
            <person name="Win J."/>
            <person name="Zerillo M.M."/>
            <person name="Beakes G.W."/>
            <person name="Boore J.L."/>
            <person name="Busam D."/>
            <person name="Dumas B."/>
            <person name="Ferriera S."/>
            <person name="Fuerstenberg S.I."/>
            <person name="Gachon C.M."/>
            <person name="Gaulin E."/>
            <person name="Govers F."/>
            <person name="Grenville-Briggs L."/>
            <person name="Horner N."/>
            <person name="Hostetler J."/>
            <person name="Jiang R.H."/>
            <person name="Johnson J."/>
            <person name="Krajaejun T."/>
            <person name="Lin H."/>
            <person name="Meijer H.J."/>
            <person name="Moore B."/>
            <person name="Morris P."/>
            <person name="Phuntmart V."/>
            <person name="Puiu D."/>
            <person name="Shetty J."/>
            <person name="Stajich J.E."/>
            <person name="Tripathy S."/>
            <person name="Wawra S."/>
            <person name="van West P."/>
            <person name="Whitty B.R."/>
            <person name="Coutinho P.M."/>
            <person name="Henrissat B."/>
            <person name="Martin F."/>
            <person name="Thomas P.D."/>
            <person name="Tyler B.M."/>
            <person name="De Vries R.P."/>
            <person name="Kamoun S."/>
            <person name="Yandell M."/>
            <person name="Tisserat N."/>
            <person name="Buell C.R."/>
        </authorList>
    </citation>
    <scope>NUCLEOTIDE SEQUENCE</scope>
    <source>
        <strain evidence="5">DAOM:BR144</strain>
    </source>
</reference>
<dbReference type="GO" id="GO:0018773">
    <property type="term" value="F:acetylpyruvate hydrolase activity"/>
    <property type="evidence" value="ECO:0007669"/>
    <property type="project" value="TreeGrafter"/>
</dbReference>
<dbReference type="PANTHER" id="PTHR11820">
    <property type="entry name" value="ACYLPYRUVASE"/>
    <property type="match status" value="1"/>
</dbReference>
<dbReference type="Pfam" id="PF01557">
    <property type="entry name" value="FAA_hydrolase"/>
    <property type="match status" value="1"/>
</dbReference>
<evidence type="ECO:0000256" key="2">
    <source>
        <dbReference type="ARBA" id="ARBA00022723"/>
    </source>
</evidence>
<evidence type="ECO:0000313" key="4">
    <source>
        <dbReference type="EnsemblProtists" id="PYU1_T012040"/>
    </source>
</evidence>
<dbReference type="EMBL" id="GL376621">
    <property type="status" value="NOT_ANNOTATED_CDS"/>
    <property type="molecule type" value="Genomic_DNA"/>
</dbReference>
<dbReference type="InParanoid" id="K3X491"/>
<reference evidence="4" key="3">
    <citation type="submission" date="2015-02" db="UniProtKB">
        <authorList>
            <consortium name="EnsemblProtists"/>
        </authorList>
    </citation>
    <scope>IDENTIFICATION</scope>
    <source>
        <strain evidence="4">DAOM BR144</strain>
    </source>
</reference>
<protein>
    <recommendedName>
        <fullName evidence="3">Fumarylacetoacetase-like C-terminal domain-containing protein</fullName>
    </recommendedName>
</protein>
<dbReference type="InterPro" id="IPR036663">
    <property type="entry name" value="Fumarylacetoacetase_C_sf"/>
</dbReference>
<keyword evidence="2" id="KW-0479">Metal-binding</keyword>
<accession>K3X491</accession>
<dbReference type="HOGENOM" id="CLU_028458_5_0_1"/>
<evidence type="ECO:0000256" key="1">
    <source>
        <dbReference type="ARBA" id="ARBA00010211"/>
    </source>
</evidence>
<feature type="domain" description="Fumarylacetoacetase-like C-terminal" evidence="3">
    <location>
        <begin position="14"/>
        <end position="215"/>
    </location>
</feature>
<sequence length="222" mass="24021">MSATAKKFLSLGKKIVAIGKNYEAHAREMGATHAPKDPVIFLKPTTSYVAEGGSVLLPPGIGDVHHEVELGVVIGKGGRDIAEQESMSHVAGYVLAIDMTARHLQDKAKKAGLPWTQAKGFDTFTPVSEFIPKEAVPDPHNLDLWLKVDDELRQDGNTSDMVHKIPFLIAHVSRIMTLEEGDVIITGTPEGVGPVPPNSVMTAGIKGLVDVRFPVETRKYKL</sequence>